<evidence type="ECO:0000313" key="3">
    <source>
        <dbReference type="Proteomes" id="UP000707731"/>
    </source>
</evidence>
<dbReference type="RefSeq" id="WP_195001159.1">
    <property type="nucleotide sequence ID" value="NZ_JADLQN010000001.1"/>
</dbReference>
<evidence type="ECO:0008006" key="4">
    <source>
        <dbReference type="Google" id="ProtNLM"/>
    </source>
</evidence>
<keyword evidence="3" id="KW-1185">Reference proteome</keyword>
<gene>
    <name evidence="2" type="ORF">IU449_07500</name>
</gene>
<feature type="chain" id="PRO_5046861159" description="Secreted protein" evidence="1">
    <location>
        <begin position="25"/>
        <end position="170"/>
    </location>
</feature>
<feature type="signal peptide" evidence="1">
    <location>
        <begin position="1"/>
        <end position="24"/>
    </location>
</feature>
<reference evidence="2 3" key="1">
    <citation type="submission" date="2020-10" db="EMBL/GenBank/DDBJ databases">
        <title>Identification of Nocardia species via Next-generation sequencing and recognition of intraspecies genetic diversity.</title>
        <authorList>
            <person name="Li P."/>
            <person name="Li P."/>
            <person name="Lu B."/>
        </authorList>
    </citation>
    <scope>NUCLEOTIDE SEQUENCE [LARGE SCALE GENOMIC DNA]</scope>
    <source>
        <strain evidence="2 3">BJ06-0143</strain>
    </source>
</reference>
<name>A0ABS0D7M9_9NOCA</name>
<evidence type="ECO:0000256" key="1">
    <source>
        <dbReference type="SAM" id="SignalP"/>
    </source>
</evidence>
<dbReference type="Proteomes" id="UP000707731">
    <property type="component" value="Unassembled WGS sequence"/>
</dbReference>
<organism evidence="2 3">
    <name type="scientific">Nocardia higoensis</name>
    <dbReference type="NCBI Taxonomy" id="228599"/>
    <lineage>
        <taxon>Bacteria</taxon>
        <taxon>Bacillati</taxon>
        <taxon>Actinomycetota</taxon>
        <taxon>Actinomycetes</taxon>
        <taxon>Mycobacteriales</taxon>
        <taxon>Nocardiaceae</taxon>
        <taxon>Nocardia</taxon>
    </lineage>
</organism>
<proteinExistence type="predicted"/>
<sequence>MRTIASALLAAALTLGSLCGVATAEPDQEAPDFALVSLTTIPSGWTARTDLRPLLEVDADGTALHRPDVLSTDRAADTAPREVEGKVAADDLDKALEAIRELREADFGTPAVTDQGIQIIDLMPENPSDDVHLILYAPNTTDGLSDEQRDARKKFAEVFDGLIDAFEENE</sequence>
<comment type="caution">
    <text evidence="2">The sequence shown here is derived from an EMBL/GenBank/DDBJ whole genome shotgun (WGS) entry which is preliminary data.</text>
</comment>
<protein>
    <recommendedName>
        <fullName evidence="4">Secreted protein</fullName>
    </recommendedName>
</protein>
<evidence type="ECO:0000313" key="2">
    <source>
        <dbReference type="EMBL" id="MBF6354386.1"/>
    </source>
</evidence>
<dbReference type="EMBL" id="JADLQN010000001">
    <property type="protein sequence ID" value="MBF6354386.1"/>
    <property type="molecule type" value="Genomic_DNA"/>
</dbReference>
<accession>A0ABS0D7M9</accession>
<keyword evidence="1" id="KW-0732">Signal</keyword>